<protein>
    <submittedName>
        <fullName evidence="2">Uncharacterized protein</fullName>
    </submittedName>
</protein>
<comment type="caution">
    <text evidence="2">The sequence shown here is derived from an EMBL/GenBank/DDBJ whole genome shotgun (WGS) entry which is preliminary data.</text>
</comment>
<dbReference type="AlphaFoldDB" id="A0AAV5BTI2"/>
<proteinExistence type="predicted"/>
<evidence type="ECO:0000313" key="2">
    <source>
        <dbReference type="EMBL" id="GJM89261.1"/>
    </source>
</evidence>
<accession>A0AAV5BTI2</accession>
<dbReference type="EMBL" id="BQKI01000002">
    <property type="protein sequence ID" value="GJM88860.1"/>
    <property type="molecule type" value="Genomic_DNA"/>
</dbReference>
<gene>
    <name evidence="2" type="primary">ga05433</name>
    <name evidence="1" type="synonym">ga04980</name>
    <name evidence="1" type="ORF">PR202_ga04980</name>
    <name evidence="2" type="ORF">PR202_ga05433</name>
</gene>
<reference evidence="2" key="2">
    <citation type="submission" date="2021-12" db="EMBL/GenBank/DDBJ databases">
        <title>Resequencing data analysis of finger millet.</title>
        <authorList>
            <person name="Hatakeyama M."/>
            <person name="Aluri S."/>
            <person name="Balachadran M.T."/>
            <person name="Sivarajan S.R."/>
            <person name="Poveda L."/>
            <person name="Shimizu-Inatsugi R."/>
            <person name="Schlapbach R."/>
            <person name="Sreeman S.M."/>
            <person name="Shimizu K.K."/>
        </authorList>
    </citation>
    <scope>NUCLEOTIDE SEQUENCE</scope>
</reference>
<sequence length="59" mass="6195">MASLTGGAPGSPTWCPCASACVPTALPEQRRGLPFLSRRRCVAAWVELALRAPRDAQSG</sequence>
<reference evidence="2" key="1">
    <citation type="journal article" date="2018" name="DNA Res.">
        <title>Multiple hybrid de novo genome assembly of finger millet, an orphan allotetraploid crop.</title>
        <authorList>
            <person name="Hatakeyama M."/>
            <person name="Aluri S."/>
            <person name="Balachadran M.T."/>
            <person name="Sivarajan S.R."/>
            <person name="Patrignani A."/>
            <person name="Gruter S."/>
            <person name="Poveda L."/>
            <person name="Shimizu-Inatsugi R."/>
            <person name="Baeten J."/>
            <person name="Francoijs K.J."/>
            <person name="Nataraja K.N."/>
            <person name="Reddy Y.A.N."/>
            <person name="Phadnis S."/>
            <person name="Ravikumar R.L."/>
            <person name="Schlapbach R."/>
            <person name="Sreeman S.M."/>
            <person name="Shimizu K.K."/>
        </authorList>
    </citation>
    <scope>NUCLEOTIDE SEQUENCE</scope>
</reference>
<keyword evidence="3" id="KW-1185">Reference proteome</keyword>
<dbReference type="EMBL" id="BQKI01000002">
    <property type="protein sequence ID" value="GJM89261.1"/>
    <property type="molecule type" value="Genomic_DNA"/>
</dbReference>
<organism evidence="2 3">
    <name type="scientific">Eleusine coracana subsp. coracana</name>
    <dbReference type="NCBI Taxonomy" id="191504"/>
    <lineage>
        <taxon>Eukaryota</taxon>
        <taxon>Viridiplantae</taxon>
        <taxon>Streptophyta</taxon>
        <taxon>Embryophyta</taxon>
        <taxon>Tracheophyta</taxon>
        <taxon>Spermatophyta</taxon>
        <taxon>Magnoliopsida</taxon>
        <taxon>Liliopsida</taxon>
        <taxon>Poales</taxon>
        <taxon>Poaceae</taxon>
        <taxon>PACMAD clade</taxon>
        <taxon>Chloridoideae</taxon>
        <taxon>Cynodonteae</taxon>
        <taxon>Eleusininae</taxon>
        <taxon>Eleusine</taxon>
    </lineage>
</organism>
<evidence type="ECO:0000313" key="1">
    <source>
        <dbReference type="EMBL" id="GJM88860.1"/>
    </source>
</evidence>
<name>A0AAV5BTI2_ELECO</name>
<dbReference type="Proteomes" id="UP001054889">
    <property type="component" value="Unassembled WGS sequence"/>
</dbReference>
<evidence type="ECO:0000313" key="3">
    <source>
        <dbReference type="Proteomes" id="UP001054889"/>
    </source>
</evidence>